<reference evidence="1 2" key="1">
    <citation type="submission" date="2023-05" db="EMBL/GenBank/DDBJ databases">
        <title>Actinoplanes sp. NEAU-A12 genome sequencing.</title>
        <authorList>
            <person name="Wang Z.-S."/>
        </authorList>
    </citation>
    <scope>NUCLEOTIDE SEQUENCE [LARGE SCALE GENOMIC DNA]</scope>
    <source>
        <strain evidence="1 2">NEAU-A12</strain>
    </source>
</reference>
<comment type="caution">
    <text evidence="1">The sequence shown here is derived from an EMBL/GenBank/DDBJ whole genome shotgun (WGS) entry which is preliminary data.</text>
</comment>
<dbReference type="RefSeq" id="WP_282766023.1">
    <property type="nucleotide sequence ID" value="NZ_JASCTH010000035.1"/>
</dbReference>
<dbReference type="InterPro" id="IPR029063">
    <property type="entry name" value="SAM-dependent_MTases_sf"/>
</dbReference>
<dbReference type="EMBL" id="JASCTH010000035">
    <property type="protein sequence ID" value="MDI6104624.1"/>
    <property type="molecule type" value="Genomic_DNA"/>
</dbReference>
<keyword evidence="1" id="KW-0489">Methyltransferase</keyword>
<dbReference type="Gene3D" id="3.40.50.150">
    <property type="entry name" value="Vaccinia Virus protein VP39"/>
    <property type="match status" value="1"/>
</dbReference>
<dbReference type="Proteomes" id="UP001241758">
    <property type="component" value="Unassembled WGS sequence"/>
</dbReference>
<name>A0ABT6WY15_9ACTN</name>
<dbReference type="GO" id="GO:0008168">
    <property type="term" value="F:methyltransferase activity"/>
    <property type="evidence" value="ECO:0007669"/>
    <property type="project" value="UniProtKB-KW"/>
</dbReference>
<dbReference type="GO" id="GO:0032259">
    <property type="term" value="P:methylation"/>
    <property type="evidence" value="ECO:0007669"/>
    <property type="project" value="UniProtKB-KW"/>
</dbReference>
<dbReference type="CDD" id="cd02440">
    <property type="entry name" value="AdoMet_MTases"/>
    <property type="match status" value="1"/>
</dbReference>
<evidence type="ECO:0000313" key="1">
    <source>
        <dbReference type="EMBL" id="MDI6104624.1"/>
    </source>
</evidence>
<gene>
    <name evidence="1" type="ORF">QLQ12_39140</name>
</gene>
<sequence>MARPAPHIELNARTDEAIDGRHLRAVAFTSVRMRYVQELLARLGVAPAGKQALVIGSVRGDLARGLATLGPRVTAADPSPVATGRARDRDIGGGVRYETSDVDDLGRLGGPFDLVYCADTLEISDDLDRVISAASAVVAPGGVLFYDTVARTPLSRIVYLGLFQGLPATRIMPPGRYAAPRLRPPEEVIDALHRHGLTSEDVRGFKPGNPVDLVKAVFARRSGRICDDDVAPMVNFVLEKPGTRPLVTYLGCARRA</sequence>
<organism evidence="1 2">
    <name type="scientific">Actinoplanes sandaracinus</name>
    <dbReference type="NCBI Taxonomy" id="3045177"/>
    <lineage>
        <taxon>Bacteria</taxon>
        <taxon>Bacillati</taxon>
        <taxon>Actinomycetota</taxon>
        <taxon>Actinomycetes</taxon>
        <taxon>Micromonosporales</taxon>
        <taxon>Micromonosporaceae</taxon>
        <taxon>Actinoplanes</taxon>
    </lineage>
</organism>
<accession>A0ABT6WY15</accession>
<keyword evidence="1" id="KW-0808">Transferase</keyword>
<dbReference type="SUPFAM" id="SSF53335">
    <property type="entry name" value="S-adenosyl-L-methionine-dependent methyltransferases"/>
    <property type="match status" value="1"/>
</dbReference>
<dbReference type="Pfam" id="PF13489">
    <property type="entry name" value="Methyltransf_23"/>
    <property type="match status" value="1"/>
</dbReference>
<evidence type="ECO:0000313" key="2">
    <source>
        <dbReference type="Proteomes" id="UP001241758"/>
    </source>
</evidence>
<proteinExistence type="predicted"/>
<protein>
    <submittedName>
        <fullName evidence="1">Methyltransferase domain-containing protein</fullName>
    </submittedName>
</protein>
<keyword evidence="2" id="KW-1185">Reference proteome</keyword>